<comment type="subcellular location">
    <subcellularLocation>
        <location evidence="1">Nucleus</location>
    </subcellularLocation>
</comment>
<keyword evidence="6 8" id="KW-0067">ATP-binding</keyword>
<evidence type="ECO:0000256" key="8">
    <source>
        <dbReference type="RuleBase" id="RU363048"/>
    </source>
</evidence>
<dbReference type="SMART" id="SM00382">
    <property type="entry name" value="AAA"/>
    <property type="match status" value="1"/>
</dbReference>
<evidence type="ECO:0000313" key="11">
    <source>
        <dbReference type="EMBL" id="GMH52426.1"/>
    </source>
</evidence>
<comment type="caution">
    <text evidence="11">The sequence shown here is derived from an EMBL/GenBank/DDBJ whole genome shotgun (WGS) entry which is preliminary data.</text>
</comment>
<evidence type="ECO:0000256" key="7">
    <source>
        <dbReference type="ARBA" id="ARBA00023242"/>
    </source>
</evidence>
<dbReference type="GO" id="GO:0005634">
    <property type="term" value="C:nucleus"/>
    <property type="evidence" value="ECO:0007669"/>
    <property type="project" value="UniProtKB-SubCell"/>
</dbReference>
<evidence type="ECO:0000256" key="3">
    <source>
        <dbReference type="ARBA" id="ARBA00022741"/>
    </source>
</evidence>
<dbReference type="InterPro" id="IPR027238">
    <property type="entry name" value="RuvB-like"/>
</dbReference>
<keyword evidence="3 8" id="KW-0547">Nucleotide-binding</keyword>
<dbReference type="FunFam" id="1.10.8.60:FF:000010">
    <property type="entry name" value="RuvB-like helicase"/>
    <property type="match status" value="1"/>
</dbReference>
<accession>A0A9W6ZHR6</accession>
<dbReference type="GO" id="GO:0005524">
    <property type="term" value="F:ATP binding"/>
    <property type="evidence" value="ECO:0007669"/>
    <property type="project" value="UniProtKB-KW"/>
</dbReference>
<evidence type="ECO:0000256" key="6">
    <source>
        <dbReference type="ARBA" id="ARBA00022840"/>
    </source>
</evidence>
<dbReference type="GO" id="GO:0016787">
    <property type="term" value="F:hydrolase activity"/>
    <property type="evidence" value="ECO:0007669"/>
    <property type="project" value="UniProtKB-KW"/>
</dbReference>
<dbReference type="PANTHER" id="PTHR11093">
    <property type="entry name" value="RUVB-RELATED REPTIN AND PONTIN"/>
    <property type="match status" value="1"/>
</dbReference>
<evidence type="ECO:0000313" key="12">
    <source>
        <dbReference type="Proteomes" id="UP001162640"/>
    </source>
</evidence>
<evidence type="ECO:0000256" key="5">
    <source>
        <dbReference type="ARBA" id="ARBA00022806"/>
    </source>
</evidence>
<keyword evidence="8" id="KW-0804">Transcription</keyword>
<dbReference type="GO" id="GO:0003678">
    <property type="term" value="F:DNA helicase activity"/>
    <property type="evidence" value="ECO:0007669"/>
    <property type="project" value="UniProtKB-EC"/>
</dbReference>
<evidence type="ECO:0000256" key="1">
    <source>
        <dbReference type="ARBA" id="ARBA00004123"/>
    </source>
</evidence>
<dbReference type="Gene3D" id="1.10.8.60">
    <property type="match status" value="1"/>
</dbReference>
<dbReference type="Pfam" id="PF06068">
    <property type="entry name" value="TIP49"/>
    <property type="match status" value="2"/>
</dbReference>
<keyword evidence="4 8" id="KW-0378">Hydrolase</keyword>
<dbReference type="AlphaFoldDB" id="A0A9W6ZHR6"/>
<dbReference type="Pfam" id="PF17856">
    <property type="entry name" value="TIP49_C"/>
    <property type="match status" value="1"/>
</dbReference>
<evidence type="ECO:0000256" key="9">
    <source>
        <dbReference type="SAM" id="MobiDB-lite"/>
    </source>
</evidence>
<keyword evidence="7 8" id="KW-0539">Nucleus</keyword>
<dbReference type="InterPro" id="IPR003593">
    <property type="entry name" value="AAA+_ATPase"/>
</dbReference>
<evidence type="ECO:0000259" key="10">
    <source>
        <dbReference type="SMART" id="SM00382"/>
    </source>
</evidence>
<dbReference type="InterPro" id="IPR041048">
    <property type="entry name" value="RuvB-like_C"/>
</dbReference>
<dbReference type="FunFam" id="3.40.50.300:FF:002221">
    <property type="entry name" value="RuvB-like 2"/>
    <property type="match status" value="1"/>
</dbReference>
<keyword evidence="5 8" id="KW-0347">Helicase</keyword>
<proteinExistence type="inferred from homology"/>
<dbReference type="InterPro" id="IPR012340">
    <property type="entry name" value="NA-bd_OB-fold"/>
</dbReference>
<comment type="similarity">
    <text evidence="2 8">Belongs to the RuvB family.</text>
</comment>
<dbReference type="InterPro" id="IPR010339">
    <property type="entry name" value="TIP49_P-loop"/>
</dbReference>
<gene>
    <name evidence="11" type="ORF">TL16_g01228</name>
</gene>
<dbReference type="Gene3D" id="3.40.50.300">
    <property type="entry name" value="P-loop containing nucleotide triphosphate hydrolases"/>
    <property type="match status" value="3"/>
</dbReference>
<dbReference type="EMBL" id="BLQM01000027">
    <property type="protein sequence ID" value="GMH52426.1"/>
    <property type="molecule type" value="Genomic_DNA"/>
</dbReference>
<dbReference type="SUPFAM" id="SSF50249">
    <property type="entry name" value="Nucleic acid-binding proteins"/>
    <property type="match status" value="1"/>
</dbReference>
<sequence length="541" mass="60367">MSDIKLTNTTSSAEVRELTRLERIGAHSHIRGLGLDDSLEPRDVSMGMVGQQAARRATGIVFKMINEGKISGRAILLAGRPGTGKTAIAMGLAQALGEDTPFTTIAGSEIFSLEMSKTEALTQAFRRSIGVRIMEESEIIEGEVVEIQVDTPAGGGEKTGRLTLCTTEMETVYDLGAKMIEALTKEKVTAGDVITIDKASGRINKLGRSFTRSRDYDATGAQTRFVQCPEGELQKRKEVVHVVSLHEIDVINSRQQGFLALFAGDTGEIKSEVREQIDQKVAEWREEVRNCEERTTTHTQRGAKRRVKSCGIGSLRSSFTLSPPLTRPLLWRLARARFARRSQGKATIVPGVLFIDEVHMLDMECFSWLNRALESDMAPVLVIATNRGIAKIRGTNYKSPHGIPIDLLDRLMIISTSPYTEAETKKILIIRCEEEDVEMAEDALDLLTRIAMETSLRYAIHMIIAASLCAAKRKAPEVQIEDIKRVYSLFVDVKRSTQFLMEYQKEFMFNELDNGDDEEDEDDSDDEEEDMEEDEDDGMDE</sequence>
<protein>
    <recommendedName>
        <fullName evidence="8">RuvB-like helicase</fullName>
        <ecNumber evidence="8">3.6.4.12</ecNumber>
    </recommendedName>
</protein>
<feature type="region of interest" description="Disordered" evidence="9">
    <location>
        <begin position="510"/>
        <end position="541"/>
    </location>
</feature>
<comment type="catalytic activity">
    <reaction evidence="8">
        <text>ATP + H2O = ADP + phosphate + H(+)</text>
        <dbReference type="Rhea" id="RHEA:13065"/>
        <dbReference type="ChEBI" id="CHEBI:15377"/>
        <dbReference type="ChEBI" id="CHEBI:15378"/>
        <dbReference type="ChEBI" id="CHEBI:30616"/>
        <dbReference type="ChEBI" id="CHEBI:43474"/>
        <dbReference type="ChEBI" id="CHEBI:456216"/>
        <dbReference type="EC" id="3.6.4.12"/>
    </reaction>
</comment>
<dbReference type="InterPro" id="IPR027417">
    <property type="entry name" value="P-loop_NTPase"/>
</dbReference>
<reference evidence="12" key="1">
    <citation type="journal article" date="2023" name="Commun. Biol.">
        <title>Genome analysis of Parmales, the sister group of diatoms, reveals the evolutionary specialization of diatoms from phago-mixotrophs to photoautotrophs.</title>
        <authorList>
            <person name="Ban H."/>
            <person name="Sato S."/>
            <person name="Yoshikawa S."/>
            <person name="Yamada K."/>
            <person name="Nakamura Y."/>
            <person name="Ichinomiya M."/>
            <person name="Sato N."/>
            <person name="Blanc-Mathieu R."/>
            <person name="Endo H."/>
            <person name="Kuwata A."/>
            <person name="Ogata H."/>
        </authorList>
    </citation>
    <scope>NUCLEOTIDE SEQUENCE [LARGE SCALE GENOMIC DNA]</scope>
</reference>
<dbReference type="SUPFAM" id="SSF52540">
    <property type="entry name" value="P-loop containing nucleoside triphosphate hydrolases"/>
    <property type="match status" value="1"/>
</dbReference>
<dbReference type="Proteomes" id="UP001162640">
    <property type="component" value="Unassembled WGS sequence"/>
</dbReference>
<name>A0A9W6ZHR6_9STRA</name>
<evidence type="ECO:0000256" key="4">
    <source>
        <dbReference type="ARBA" id="ARBA00022801"/>
    </source>
</evidence>
<keyword evidence="8" id="KW-0805">Transcription regulation</keyword>
<feature type="domain" description="AAA+ ATPase" evidence="10">
    <location>
        <begin position="71"/>
        <end position="418"/>
    </location>
</feature>
<evidence type="ECO:0000256" key="2">
    <source>
        <dbReference type="ARBA" id="ARBA00007519"/>
    </source>
</evidence>
<organism evidence="11 12">
    <name type="scientific">Triparma laevis f. inornata</name>
    <dbReference type="NCBI Taxonomy" id="1714386"/>
    <lineage>
        <taxon>Eukaryota</taxon>
        <taxon>Sar</taxon>
        <taxon>Stramenopiles</taxon>
        <taxon>Ochrophyta</taxon>
        <taxon>Bolidophyceae</taxon>
        <taxon>Parmales</taxon>
        <taxon>Triparmaceae</taxon>
        <taxon>Triparma</taxon>
    </lineage>
</organism>
<dbReference type="EC" id="3.6.4.12" evidence="8"/>
<feature type="compositionally biased region" description="Acidic residues" evidence="9">
    <location>
        <begin position="513"/>
        <end position="541"/>
    </location>
</feature>